<keyword evidence="4" id="KW-1185">Reference proteome</keyword>
<feature type="region of interest" description="Disordered" evidence="2">
    <location>
        <begin position="56"/>
        <end position="118"/>
    </location>
</feature>
<feature type="compositionally biased region" description="Acidic residues" evidence="2">
    <location>
        <begin position="505"/>
        <end position="534"/>
    </location>
</feature>
<feature type="coiled-coil region" evidence="1">
    <location>
        <begin position="360"/>
        <end position="434"/>
    </location>
</feature>
<dbReference type="AlphaFoldDB" id="A0AAD4XKT5"/>
<feature type="region of interest" description="Disordered" evidence="2">
    <location>
        <begin position="499"/>
        <end position="536"/>
    </location>
</feature>
<accession>A0AAD4XKT5</accession>
<evidence type="ECO:0000256" key="2">
    <source>
        <dbReference type="SAM" id="MobiDB-lite"/>
    </source>
</evidence>
<evidence type="ECO:0000313" key="3">
    <source>
        <dbReference type="EMBL" id="KAI3919465.1"/>
    </source>
</evidence>
<dbReference type="InterPro" id="IPR043424">
    <property type="entry name" value="BLT-like"/>
</dbReference>
<name>A0AAD4XKT5_9MAGN</name>
<gene>
    <name evidence="3" type="ORF">MKW98_030176</name>
</gene>
<feature type="region of interest" description="Disordered" evidence="2">
    <location>
        <begin position="574"/>
        <end position="637"/>
    </location>
</feature>
<organism evidence="3 4">
    <name type="scientific">Papaver atlanticum</name>
    <dbReference type="NCBI Taxonomy" id="357466"/>
    <lineage>
        <taxon>Eukaryota</taxon>
        <taxon>Viridiplantae</taxon>
        <taxon>Streptophyta</taxon>
        <taxon>Embryophyta</taxon>
        <taxon>Tracheophyta</taxon>
        <taxon>Spermatophyta</taxon>
        <taxon>Magnoliopsida</taxon>
        <taxon>Ranunculales</taxon>
        <taxon>Papaveraceae</taxon>
        <taxon>Papaveroideae</taxon>
        <taxon>Papaver</taxon>
    </lineage>
</organism>
<proteinExistence type="predicted"/>
<feature type="compositionally biased region" description="Basic and acidic residues" evidence="2">
    <location>
        <begin position="695"/>
        <end position="706"/>
    </location>
</feature>
<evidence type="ECO:0000256" key="1">
    <source>
        <dbReference type="SAM" id="Coils"/>
    </source>
</evidence>
<sequence>MRHSNHLHHKNQIFDEDEAQCKIRKRGCSSSASSSASSSLLLHNYRFNKRPICTTLIGERPKNNTNSNSRSTTPVPNWKIMMNSRSSQSPKYLPPPPGNGGSSRLGKLQQQQQQHPPLVSARKLAATLWEMNEMPSAASPKILELEHKELTSRRRRGRGRASERIPNSGLSHLSDPSHSPVSDRMAHSRRASTTSRRLRRPDHHHCNDGGGGGDYDSISSASYMEIEMRSRGRTPPGSSTAGVKTRLKDLSNGLTTSKELLKILNRIWGLEEQHSSGVSLISALHTEIERSRLLVDQMIREKRSDRHEIDDLVKRLADEKALWKTKEQERMRAAFDSVAGELGVERKHRRRTEILIKKLGSELSETKAALLKTMQELESEKRKRQMMEQVCDELAIATGEDKIEAEEIKRESAKVREEAKKEKEMLQLADLLREERLQTKLSESQYQYEEKNADVDQLGNELGVFLSNKMTKENRGASVILPSNKEEMEAYLNRRLLASDRNQLDSEDDEGELEDGEEYEEEAQHTEDDEDSADSDLHSIELNVDKNRRGNGWRSYTNGLAASDNQRRALAEEEIKGGRNSLSERIQKGRVSLERRSSGGTDLEYGREDSSKWGGGFGQSKQNMGSEDYEDNKVHGYRSSKGLRDHVLSDSRMQSNGGFASPTRRWGQILSSRHPGNSAAHAKPAVVPESAPRTRLVETARVEGRNSRRSRQ</sequence>
<feature type="region of interest" description="Disordered" evidence="2">
    <location>
        <begin position="651"/>
        <end position="712"/>
    </location>
</feature>
<feature type="compositionally biased region" description="Basic and acidic residues" evidence="2">
    <location>
        <begin position="585"/>
        <end position="597"/>
    </location>
</feature>
<dbReference type="Proteomes" id="UP001202328">
    <property type="component" value="Unassembled WGS sequence"/>
</dbReference>
<dbReference type="EMBL" id="JAJJMB010008884">
    <property type="protein sequence ID" value="KAI3919465.1"/>
    <property type="molecule type" value="Genomic_DNA"/>
</dbReference>
<feature type="region of interest" description="Disordered" evidence="2">
    <location>
        <begin position="150"/>
        <end position="218"/>
    </location>
</feature>
<evidence type="ECO:0000313" key="4">
    <source>
        <dbReference type="Proteomes" id="UP001202328"/>
    </source>
</evidence>
<dbReference type="PANTHER" id="PTHR31071:SF7">
    <property type="entry name" value="OS04G0382800 PROTEIN"/>
    <property type="match status" value="1"/>
</dbReference>
<keyword evidence="1" id="KW-0175">Coiled coil</keyword>
<feature type="compositionally biased region" description="Low complexity" evidence="2">
    <location>
        <begin position="63"/>
        <end position="77"/>
    </location>
</feature>
<reference evidence="3" key="1">
    <citation type="submission" date="2022-04" db="EMBL/GenBank/DDBJ databases">
        <title>A functionally conserved STORR gene fusion in Papaver species that diverged 16.8 million years ago.</title>
        <authorList>
            <person name="Catania T."/>
        </authorList>
    </citation>
    <scope>NUCLEOTIDE SEQUENCE</scope>
    <source>
        <strain evidence="3">S-188037</strain>
    </source>
</reference>
<feature type="compositionally biased region" description="Polar residues" evidence="2">
    <location>
        <begin position="168"/>
        <end position="180"/>
    </location>
</feature>
<dbReference type="PANTHER" id="PTHR31071">
    <property type="entry name" value="GB|AAF24581.1"/>
    <property type="match status" value="1"/>
</dbReference>
<protein>
    <submittedName>
        <fullName evidence="3">Uncharacterized protein</fullName>
    </submittedName>
</protein>
<comment type="caution">
    <text evidence="3">The sequence shown here is derived from an EMBL/GenBank/DDBJ whole genome shotgun (WGS) entry which is preliminary data.</text>
</comment>